<reference evidence="1" key="1">
    <citation type="submission" date="2016-10" db="EMBL/GenBank/DDBJ databases">
        <title>Sequence of Gallionella enrichment culture.</title>
        <authorList>
            <person name="Poehlein A."/>
            <person name="Muehling M."/>
            <person name="Daniel R."/>
        </authorList>
    </citation>
    <scope>NUCLEOTIDE SEQUENCE</scope>
</reference>
<dbReference type="EMBL" id="MLJW01000667">
    <property type="protein sequence ID" value="OIQ83851.1"/>
    <property type="molecule type" value="Genomic_DNA"/>
</dbReference>
<protein>
    <submittedName>
        <fullName evidence="1">Uncharacterized protein</fullName>
    </submittedName>
</protein>
<dbReference type="InterPro" id="IPR046708">
    <property type="entry name" value="DUF6781"/>
</dbReference>
<dbReference type="AlphaFoldDB" id="A0A1J5R286"/>
<organism evidence="1">
    <name type="scientific">mine drainage metagenome</name>
    <dbReference type="NCBI Taxonomy" id="410659"/>
    <lineage>
        <taxon>unclassified sequences</taxon>
        <taxon>metagenomes</taxon>
        <taxon>ecological metagenomes</taxon>
    </lineage>
</organism>
<name>A0A1J5R286_9ZZZZ</name>
<proteinExistence type="predicted"/>
<comment type="caution">
    <text evidence="1">The sequence shown here is derived from an EMBL/GenBank/DDBJ whole genome shotgun (WGS) entry which is preliminary data.</text>
</comment>
<accession>A0A1J5R286</accession>
<gene>
    <name evidence="1" type="ORF">GALL_343440</name>
</gene>
<evidence type="ECO:0000313" key="1">
    <source>
        <dbReference type="EMBL" id="OIQ83851.1"/>
    </source>
</evidence>
<sequence>MSDEKEFSLEQIRAAARALVIAGQDVRKKLDALTVRALAQRDLAEQQVREVLTAITEGISLGAAERADEMRASLTDALHGMDDALQHAAEAMNLALGEANSSVREFAQQDVKQGLNELKNLEALFLETVGHVAQGANELVRQEMNRLVEHARRTGTGTGDRVRTVAEDLGHRVRTTAAEAGDAGRRAALEIGSRVASLASRKLSEIADRIARRAEQLKQK</sequence>
<dbReference type="Pfam" id="PF20572">
    <property type="entry name" value="DUF6781"/>
    <property type="match status" value="1"/>
</dbReference>